<feature type="transmembrane region" description="Helical" evidence="1">
    <location>
        <begin position="213"/>
        <end position="236"/>
    </location>
</feature>
<dbReference type="AlphaFoldDB" id="A0AAE9F2R5"/>
<feature type="transmembrane region" description="Helical" evidence="1">
    <location>
        <begin position="148"/>
        <end position="167"/>
    </location>
</feature>
<keyword evidence="1" id="KW-0472">Membrane</keyword>
<evidence type="ECO:0000313" key="2">
    <source>
        <dbReference type="EMBL" id="UMM34147.1"/>
    </source>
</evidence>
<dbReference type="PANTHER" id="PTHR46891">
    <property type="entry name" value="SERPENTINE RECEPTOR, CLASS H-RELATED"/>
    <property type="match status" value="1"/>
</dbReference>
<accession>A0AAE9F2R5</accession>
<evidence type="ECO:0000313" key="3">
    <source>
        <dbReference type="Proteomes" id="UP000829354"/>
    </source>
</evidence>
<dbReference type="InterPro" id="IPR019422">
    <property type="entry name" value="7TM_GPCR_serpentine_rcpt_Srh"/>
</dbReference>
<name>A0AAE9F2R5_CAEBR</name>
<dbReference type="EMBL" id="CP092624">
    <property type="protein sequence ID" value="UMM34147.1"/>
    <property type="molecule type" value="Genomic_DNA"/>
</dbReference>
<keyword evidence="1" id="KW-0812">Transmembrane</keyword>
<keyword evidence="1" id="KW-1133">Transmembrane helix</keyword>
<dbReference type="Pfam" id="PF10318">
    <property type="entry name" value="7TM_GPCR_Srh"/>
    <property type="match status" value="1"/>
</dbReference>
<feature type="transmembrane region" description="Helical" evidence="1">
    <location>
        <begin position="257"/>
        <end position="285"/>
    </location>
</feature>
<feature type="transmembrane region" description="Helical" evidence="1">
    <location>
        <begin position="107"/>
        <end position="127"/>
    </location>
</feature>
<feature type="transmembrane region" description="Helical" evidence="1">
    <location>
        <begin position="29"/>
        <end position="49"/>
    </location>
</feature>
<keyword evidence="3" id="KW-1185">Reference proteome</keyword>
<proteinExistence type="predicted"/>
<sequence>METSTAHVLSVTPSKADCLSDAPNPYRLVMHFTHFLTIPLYMMAIYSLINKCPKALKEYRNYLLWHTLGNLIFELYISLFMLPVTYLPYPVFRGAGFLKYFDVSGLIQFYLLVICLIHTGLSILEMFKYRFDAAISDDTLIKKTLHKIVIFFWVIVIIIPIFCLATLPRCHPKQDHYKEVLYEENMSNGISIHVLCNTVVTAPPLLDPVFTPLMSLIVTAMLTAATIIPMTFISIWRKLDQLSRHLSKRTIQLQKMLLMSLFIQAVIHGVMLGAPLIGFIYAIVFILPYDSIAYCLLLLISFHGSFSTIAMIFFTKPVRDGVKSILKFFLPFLKSSSLKSPSETVLVSSLTSSRVSFQKDSMYPSNKNSF</sequence>
<feature type="transmembrane region" description="Helical" evidence="1">
    <location>
        <begin position="291"/>
        <end position="314"/>
    </location>
</feature>
<evidence type="ECO:0000256" key="1">
    <source>
        <dbReference type="SAM" id="Phobius"/>
    </source>
</evidence>
<evidence type="ECO:0008006" key="4">
    <source>
        <dbReference type="Google" id="ProtNLM"/>
    </source>
</evidence>
<organism evidence="2 3">
    <name type="scientific">Caenorhabditis briggsae</name>
    <dbReference type="NCBI Taxonomy" id="6238"/>
    <lineage>
        <taxon>Eukaryota</taxon>
        <taxon>Metazoa</taxon>
        <taxon>Ecdysozoa</taxon>
        <taxon>Nematoda</taxon>
        <taxon>Chromadorea</taxon>
        <taxon>Rhabditida</taxon>
        <taxon>Rhabditina</taxon>
        <taxon>Rhabditomorpha</taxon>
        <taxon>Rhabditoidea</taxon>
        <taxon>Rhabditidae</taxon>
        <taxon>Peloderinae</taxon>
        <taxon>Caenorhabditis</taxon>
    </lineage>
</organism>
<reference evidence="2 3" key="1">
    <citation type="submission" date="2022-04" db="EMBL/GenBank/DDBJ databases">
        <title>Chromosome-level reference genomes for two strains of Caenorhabditis briggsae: an improved platform for comparative genomics.</title>
        <authorList>
            <person name="Stevens L."/>
            <person name="Andersen E."/>
        </authorList>
    </citation>
    <scope>NUCLEOTIDE SEQUENCE [LARGE SCALE GENOMIC DNA]</scope>
    <source>
        <strain evidence="2">VX34</strain>
        <tissue evidence="2">Whole-organism</tissue>
    </source>
</reference>
<dbReference type="PANTHER" id="PTHR46891:SF7">
    <property type="entry name" value="SERPENTINE RECEPTOR, CLASS H"/>
    <property type="match status" value="1"/>
</dbReference>
<feature type="transmembrane region" description="Helical" evidence="1">
    <location>
        <begin position="61"/>
        <end position="87"/>
    </location>
</feature>
<protein>
    <recommendedName>
        <fullName evidence="4">Serpentine Receptor, class H</fullName>
    </recommendedName>
</protein>
<gene>
    <name evidence="2" type="ORF">L5515_007342</name>
</gene>
<dbReference type="Proteomes" id="UP000829354">
    <property type="component" value="Chromosome V"/>
</dbReference>